<reference evidence="2" key="1">
    <citation type="submission" date="2025-08" db="UniProtKB">
        <authorList>
            <consortium name="RefSeq"/>
        </authorList>
    </citation>
    <scope>IDENTIFICATION</scope>
</reference>
<dbReference type="RefSeq" id="XP_039126612.1">
    <property type="nucleotide sequence ID" value="XM_039270678.1"/>
</dbReference>
<evidence type="ECO:0000313" key="2">
    <source>
        <dbReference type="RefSeq" id="XP_039126612.1"/>
    </source>
</evidence>
<dbReference type="GeneID" id="120262791"/>
<dbReference type="AlphaFoldDB" id="A0AB40BIH7"/>
<accession>A0AB40BIH7</accession>
<dbReference type="Proteomes" id="UP001515500">
    <property type="component" value="Chromosome 6"/>
</dbReference>
<gene>
    <name evidence="2" type="primary">LOC120262791</name>
</gene>
<keyword evidence="1" id="KW-1185">Reference proteome</keyword>
<name>A0AB40BIH7_DIOCR</name>
<organism evidence="1 2">
    <name type="scientific">Dioscorea cayennensis subsp. rotundata</name>
    <name type="common">White Guinea yam</name>
    <name type="synonym">Dioscorea rotundata</name>
    <dbReference type="NCBI Taxonomy" id="55577"/>
    <lineage>
        <taxon>Eukaryota</taxon>
        <taxon>Viridiplantae</taxon>
        <taxon>Streptophyta</taxon>
        <taxon>Embryophyta</taxon>
        <taxon>Tracheophyta</taxon>
        <taxon>Spermatophyta</taxon>
        <taxon>Magnoliopsida</taxon>
        <taxon>Liliopsida</taxon>
        <taxon>Dioscoreales</taxon>
        <taxon>Dioscoreaceae</taxon>
        <taxon>Dioscorea</taxon>
    </lineage>
</organism>
<evidence type="ECO:0000313" key="1">
    <source>
        <dbReference type="Proteomes" id="UP001515500"/>
    </source>
</evidence>
<proteinExistence type="predicted"/>
<sequence length="117" mass="14081">MHHWANLKEQPNPPEPEYDELEKLIINDRLRYMRAIYESNANFAIYKRDDCWPFNNLHWIFFNLHPGMHFSELLPSFSILNKIEVDHKIAHPPKGDMISDLRNKIEEEYFESSLPNK</sequence>
<protein>
    <submittedName>
        <fullName evidence="2">Uncharacterized protein LOC120262791</fullName>
    </submittedName>
</protein>